<dbReference type="AlphaFoldDB" id="A0A6C0HTW8"/>
<evidence type="ECO:0000313" key="1">
    <source>
        <dbReference type="EMBL" id="QHT83737.1"/>
    </source>
</evidence>
<name>A0A6C0HTW8_9ZZZZ</name>
<proteinExistence type="predicted"/>
<sequence length="381" mass="45735">MVICSFENCKVRANYNFKGEKKLLFCNNHKLNNMVNIVSKTCIFNNCSIQSCYNFDNEKIPLYCFQHKDINMVDIKSDRCNFENCKTRASFNLKEEKKGLYCYEHKLNNMIDIKHKPCIFENCTIRPNFNFKEQKRGLYCFDHKLDNMINIENKICVYKDCIKRSTFNFENEKTPLYCVEHKEKNMIDIVNKRCKTLYCNIIITRNKYDGYCLRCHINLFPDKPVARNYKTKEKTVTDFILENFKNFTWINDKRIQDGCSRRRPDLLLDLGYQIIIVEIDENQHTDYDKTCENKRIMEISKDVGHRPIVFIRFNPDDYIKETQKIDSCWNINKLGLCIIKKQKINEWNDRLNSLKDCIDFWIIPENKTEKTIEIVELYYNS</sequence>
<organism evidence="1">
    <name type="scientific">viral metagenome</name>
    <dbReference type="NCBI Taxonomy" id="1070528"/>
    <lineage>
        <taxon>unclassified sequences</taxon>
        <taxon>metagenomes</taxon>
        <taxon>organismal metagenomes</taxon>
    </lineage>
</organism>
<dbReference type="InterPro" id="IPR043822">
    <property type="entry name" value="EsV_1_7_cys"/>
</dbReference>
<dbReference type="SMART" id="SM01425">
    <property type="entry name" value="EsV_1_7"/>
    <property type="match status" value="5"/>
</dbReference>
<dbReference type="EMBL" id="MN740011">
    <property type="protein sequence ID" value="QHT83737.1"/>
    <property type="molecule type" value="Genomic_DNA"/>
</dbReference>
<accession>A0A6C0HTW8</accession>
<dbReference type="Pfam" id="PF19114">
    <property type="entry name" value="EsV_1_7_cys"/>
    <property type="match status" value="5"/>
</dbReference>
<protein>
    <submittedName>
        <fullName evidence="1">Uncharacterized protein</fullName>
    </submittedName>
</protein>
<reference evidence="1" key="1">
    <citation type="journal article" date="2020" name="Nature">
        <title>Giant virus diversity and host interactions through global metagenomics.</title>
        <authorList>
            <person name="Schulz F."/>
            <person name="Roux S."/>
            <person name="Paez-Espino D."/>
            <person name="Jungbluth S."/>
            <person name="Walsh D.A."/>
            <person name="Denef V.J."/>
            <person name="McMahon K.D."/>
            <person name="Konstantinidis K.T."/>
            <person name="Eloe-Fadrosh E.A."/>
            <person name="Kyrpides N.C."/>
            <person name="Woyke T."/>
        </authorList>
    </citation>
    <scope>NUCLEOTIDE SEQUENCE</scope>
    <source>
        <strain evidence="1">GVMAG-M-3300023184-168</strain>
    </source>
</reference>